<keyword evidence="8" id="KW-1185">Reference proteome</keyword>
<evidence type="ECO:0000256" key="1">
    <source>
        <dbReference type="ARBA" id="ARBA00012452"/>
    </source>
</evidence>
<evidence type="ECO:0000259" key="6">
    <source>
        <dbReference type="PROSITE" id="PS50405"/>
    </source>
</evidence>
<organism evidence="7 8">
    <name type="scientific">Mycena chlorophos</name>
    <name type="common">Agaric fungus</name>
    <name type="synonym">Agaricus chlorophos</name>
    <dbReference type="NCBI Taxonomy" id="658473"/>
    <lineage>
        <taxon>Eukaryota</taxon>
        <taxon>Fungi</taxon>
        <taxon>Dikarya</taxon>
        <taxon>Basidiomycota</taxon>
        <taxon>Agaricomycotina</taxon>
        <taxon>Agaricomycetes</taxon>
        <taxon>Agaricomycetidae</taxon>
        <taxon>Agaricales</taxon>
        <taxon>Marasmiineae</taxon>
        <taxon>Mycenaceae</taxon>
        <taxon>Mycena</taxon>
    </lineage>
</organism>
<gene>
    <name evidence="7" type="ORF">HMN09_01298300</name>
</gene>
<dbReference type="Proteomes" id="UP000613580">
    <property type="component" value="Unassembled WGS sequence"/>
</dbReference>
<accession>A0A8H6VUD1</accession>
<comment type="similarity">
    <text evidence="4">Belongs to the GST superfamily.</text>
</comment>
<evidence type="ECO:0000256" key="2">
    <source>
        <dbReference type="ARBA" id="ARBA00022679"/>
    </source>
</evidence>
<dbReference type="InterPro" id="IPR004045">
    <property type="entry name" value="Glutathione_S-Trfase_N"/>
</dbReference>
<dbReference type="SFLD" id="SFLDS00019">
    <property type="entry name" value="Glutathione_Transferase_(cytos"/>
    <property type="match status" value="1"/>
</dbReference>
<dbReference type="EMBL" id="JACAZE010000026">
    <property type="protein sequence ID" value="KAF7290403.1"/>
    <property type="molecule type" value="Genomic_DNA"/>
</dbReference>
<evidence type="ECO:0000256" key="4">
    <source>
        <dbReference type="RuleBase" id="RU003494"/>
    </source>
</evidence>
<evidence type="ECO:0000256" key="3">
    <source>
        <dbReference type="ARBA" id="ARBA00047960"/>
    </source>
</evidence>
<dbReference type="SUPFAM" id="SSF52833">
    <property type="entry name" value="Thioredoxin-like"/>
    <property type="match status" value="1"/>
</dbReference>
<protein>
    <recommendedName>
        <fullName evidence="1">glutathione transferase</fullName>
        <ecNumber evidence="1">2.5.1.18</ecNumber>
    </recommendedName>
</protein>
<name>A0A8H6VUD1_MYCCL</name>
<comment type="caution">
    <text evidence="7">The sequence shown here is derived from an EMBL/GenBank/DDBJ whole genome shotgun (WGS) entry which is preliminary data.</text>
</comment>
<dbReference type="InterPro" id="IPR004046">
    <property type="entry name" value="GST_C"/>
</dbReference>
<dbReference type="GO" id="GO:0043295">
    <property type="term" value="F:glutathione binding"/>
    <property type="evidence" value="ECO:0007669"/>
    <property type="project" value="TreeGrafter"/>
</dbReference>
<feature type="domain" description="GST C-terminal" evidence="6">
    <location>
        <begin position="93"/>
        <end position="235"/>
    </location>
</feature>
<proteinExistence type="inferred from homology"/>
<keyword evidence="2" id="KW-0808">Transferase</keyword>
<feature type="domain" description="GST N-terminal" evidence="5">
    <location>
        <begin position="1"/>
        <end position="85"/>
    </location>
</feature>
<dbReference type="EC" id="2.5.1.18" evidence="1"/>
<dbReference type="OrthoDB" id="249703at2759"/>
<dbReference type="GO" id="GO:0004364">
    <property type="term" value="F:glutathione transferase activity"/>
    <property type="evidence" value="ECO:0007669"/>
    <property type="project" value="UniProtKB-EC"/>
</dbReference>
<dbReference type="GO" id="GO:0005737">
    <property type="term" value="C:cytoplasm"/>
    <property type="evidence" value="ECO:0007669"/>
    <property type="project" value="TreeGrafter"/>
</dbReference>
<dbReference type="SUPFAM" id="SSF47616">
    <property type="entry name" value="GST C-terminal domain-like"/>
    <property type="match status" value="1"/>
</dbReference>
<comment type="catalytic activity">
    <reaction evidence="3">
        <text>RX + glutathione = an S-substituted glutathione + a halide anion + H(+)</text>
        <dbReference type="Rhea" id="RHEA:16437"/>
        <dbReference type="ChEBI" id="CHEBI:15378"/>
        <dbReference type="ChEBI" id="CHEBI:16042"/>
        <dbReference type="ChEBI" id="CHEBI:17792"/>
        <dbReference type="ChEBI" id="CHEBI:57925"/>
        <dbReference type="ChEBI" id="CHEBI:90779"/>
        <dbReference type="EC" id="2.5.1.18"/>
    </reaction>
</comment>
<evidence type="ECO:0000313" key="8">
    <source>
        <dbReference type="Proteomes" id="UP000613580"/>
    </source>
</evidence>
<dbReference type="PROSITE" id="PS50405">
    <property type="entry name" value="GST_CTER"/>
    <property type="match status" value="1"/>
</dbReference>
<dbReference type="Pfam" id="PF02798">
    <property type="entry name" value="GST_N"/>
    <property type="match status" value="1"/>
</dbReference>
<dbReference type="AlphaFoldDB" id="A0A8H6VUD1"/>
<evidence type="ECO:0000259" key="5">
    <source>
        <dbReference type="PROSITE" id="PS50404"/>
    </source>
</evidence>
<reference evidence="7" key="1">
    <citation type="submission" date="2020-05" db="EMBL/GenBank/DDBJ databases">
        <title>Mycena genomes resolve the evolution of fungal bioluminescence.</title>
        <authorList>
            <person name="Tsai I.J."/>
        </authorList>
    </citation>
    <scope>NUCLEOTIDE SEQUENCE</scope>
    <source>
        <strain evidence="7">110903Hualien_Pintung</strain>
    </source>
</reference>
<dbReference type="InterPro" id="IPR040079">
    <property type="entry name" value="Glutathione_S-Trfase"/>
</dbReference>
<dbReference type="SFLD" id="SFLDG00358">
    <property type="entry name" value="Main_(cytGST)"/>
    <property type="match status" value="1"/>
</dbReference>
<dbReference type="PANTHER" id="PTHR43900:SF3">
    <property type="entry name" value="GLUTATHIONE S-TRANSFERASE RHO"/>
    <property type="match status" value="1"/>
</dbReference>
<dbReference type="InterPro" id="IPR010987">
    <property type="entry name" value="Glutathione-S-Trfase_C-like"/>
</dbReference>
<dbReference type="PANTHER" id="PTHR43900">
    <property type="entry name" value="GLUTATHIONE S-TRANSFERASE RHO"/>
    <property type="match status" value="1"/>
</dbReference>
<dbReference type="PROSITE" id="PS50404">
    <property type="entry name" value="GST_NTER"/>
    <property type="match status" value="1"/>
</dbReference>
<dbReference type="GO" id="GO:0006749">
    <property type="term" value="P:glutathione metabolic process"/>
    <property type="evidence" value="ECO:0007669"/>
    <property type="project" value="TreeGrafter"/>
</dbReference>
<dbReference type="InterPro" id="IPR036282">
    <property type="entry name" value="Glutathione-S-Trfase_C_sf"/>
</dbReference>
<evidence type="ECO:0000313" key="7">
    <source>
        <dbReference type="EMBL" id="KAF7290403.1"/>
    </source>
</evidence>
<dbReference type="Gene3D" id="3.40.30.10">
    <property type="entry name" value="Glutaredoxin"/>
    <property type="match status" value="1"/>
</dbReference>
<dbReference type="Gene3D" id="1.20.1050.10">
    <property type="match status" value="1"/>
</dbReference>
<sequence>MVLKVYSAPFIGPCRNAGVVALVLAEKQVPFEDIPIDIEFYKQKEPEHLARHPFGQVPVLDDNGFMLYEMSAICRYIVEKYPENGPRLLPGPSVEDRAMFEQAISVEAHNFRAAVVPIFLASLKISLRGRPVNVDAVKEGIKRLVQVLEVYDEILSRQKYVAGNLRRTQELTIVDYFHLSPMDDLVKHGIVGDVMTCETRPNVARWWSEISTRPEWLKLRAEGMRSRLSYAESPACM</sequence>
<dbReference type="Pfam" id="PF00043">
    <property type="entry name" value="GST_C"/>
    <property type="match status" value="1"/>
</dbReference>
<dbReference type="InterPro" id="IPR036249">
    <property type="entry name" value="Thioredoxin-like_sf"/>
</dbReference>